<dbReference type="AlphaFoldDB" id="A0A8E2F6V9"/>
<dbReference type="Proteomes" id="UP000250140">
    <property type="component" value="Unassembled WGS sequence"/>
</dbReference>
<dbReference type="PANTHER" id="PTHR10622:SF10">
    <property type="entry name" value="HET DOMAIN-CONTAINING PROTEIN"/>
    <property type="match status" value="1"/>
</dbReference>
<name>A0A8E2F6V9_9PEZI</name>
<accession>A0A8E2F6V9</accession>
<reference evidence="1 2" key="1">
    <citation type="journal article" date="2016" name="Nat. Commun.">
        <title>Ectomycorrhizal ecology is imprinted in the genome of the dominant symbiotic fungus Cenococcum geophilum.</title>
        <authorList>
            <consortium name="DOE Joint Genome Institute"/>
            <person name="Peter M."/>
            <person name="Kohler A."/>
            <person name="Ohm R.A."/>
            <person name="Kuo A."/>
            <person name="Krutzmann J."/>
            <person name="Morin E."/>
            <person name="Arend M."/>
            <person name="Barry K.W."/>
            <person name="Binder M."/>
            <person name="Choi C."/>
            <person name="Clum A."/>
            <person name="Copeland A."/>
            <person name="Grisel N."/>
            <person name="Haridas S."/>
            <person name="Kipfer T."/>
            <person name="LaButti K."/>
            <person name="Lindquist E."/>
            <person name="Lipzen A."/>
            <person name="Maire R."/>
            <person name="Meier B."/>
            <person name="Mihaltcheva S."/>
            <person name="Molinier V."/>
            <person name="Murat C."/>
            <person name="Poggeler S."/>
            <person name="Quandt C.A."/>
            <person name="Sperisen C."/>
            <person name="Tritt A."/>
            <person name="Tisserant E."/>
            <person name="Crous P.W."/>
            <person name="Henrissat B."/>
            <person name="Nehls U."/>
            <person name="Egli S."/>
            <person name="Spatafora J.W."/>
            <person name="Grigoriev I.V."/>
            <person name="Martin F.M."/>
        </authorList>
    </citation>
    <scope>NUCLEOTIDE SEQUENCE [LARGE SCALE GENOMIC DNA]</scope>
    <source>
        <strain evidence="1 2">CBS 207.34</strain>
    </source>
</reference>
<sequence>IDKASSVELSEAINSMYTWYKNAEVCFTHLSSVHSSAYQLLNPSHSRWFKREWTP</sequence>
<gene>
    <name evidence="1" type="ORF">AOQ84DRAFT_287254</name>
</gene>
<feature type="non-terminal residue" evidence="1">
    <location>
        <position position="1"/>
    </location>
</feature>
<proteinExistence type="predicted"/>
<evidence type="ECO:0000313" key="1">
    <source>
        <dbReference type="EMBL" id="OCL11430.1"/>
    </source>
</evidence>
<dbReference type="EMBL" id="KV749045">
    <property type="protein sequence ID" value="OCL11430.1"/>
    <property type="molecule type" value="Genomic_DNA"/>
</dbReference>
<evidence type="ECO:0000313" key="2">
    <source>
        <dbReference type="Proteomes" id="UP000250140"/>
    </source>
</evidence>
<dbReference type="PANTHER" id="PTHR10622">
    <property type="entry name" value="HET DOMAIN-CONTAINING PROTEIN"/>
    <property type="match status" value="1"/>
</dbReference>
<organism evidence="1 2">
    <name type="scientific">Glonium stellatum</name>
    <dbReference type="NCBI Taxonomy" id="574774"/>
    <lineage>
        <taxon>Eukaryota</taxon>
        <taxon>Fungi</taxon>
        <taxon>Dikarya</taxon>
        <taxon>Ascomycota</taxon>
        <taxon>Pezizomycotina</taxon>
        <taxon>Dothideomycetes</taxon>
        <taxon>Pleosporomycetidae</taxon>
        <taxon>Gloniales</taxon>
        <taxon>Gloniaceae</taxon>
        <taxon>Glonium</taxon>
    </lineage>
</organism>
<protein>
    <submittedName>
        <fullName evidence="1">Uncharacterized protein</fullName>
    </submittedName>
</protein>
<keyword evidence="2" id="KW-1185">Reference proteome</keyword>
<dbReference type="OrthoDB" id="3940700at2759"/>